<dbReference type="InterPro" id="IPR032675">
    <property type="entry name" value="LRR_dom_sf"/>
</dbReference>
<keyword evidence="2" id="KW-1185">Reference proteome</keyword>
<proteinExistence type="predicted"/>
<accession>A0A9C6TMC7</accession>
<dbReference type="InterPro" id="IPR001611">
    <property type="entry name" value="Leu-rich_rpt"/>
</dbReference>
<dbReference type="Proteomes" id="UP000515211">
    <property type="component" value="Chromosome 6"/>
</dbReference>
<dbReference type="Gene3D" id="3.80.10.10">
    <property type="entry name" value="Ribonuclease Inhibitor"/>
    <property type="match status" value="1"/>
</dbReference>
<dbReference type="AlphaFoldDB" id="A0A9C6TMC7"/>
<name>A0A9C6TMC7_ARADU</name>
<evidence type="ECO:0000313" key="2">
    <source>
        <dbReference type="Proteomes" id="UP000515211"/>
    </source>
</evidence>
<dbReference type="KEGG" id="adu:107494134"/>
<dbReference type="SUPFAM" id="SSF52058">
    <property type="entry name" value="L domain-like"/>
    <property type="match status" value="1"/>
</dbReference>
<organism evidence="2 3">
    <name type="scientific">Arachis duranensis</name>
    <name type="common">Wild peanut</name>
    <dbReference type="NCBI Taxonomy" id="130453"/>
    <lineage>
        <taxon>Eukaryota</taxon>
        <taxon>Viridiplantae</taxon>
        <taxon>Streptophyta</taxon>
        <taxon>Embryophyta</taxon>
        <taxon>Tracheophyta</taxon>
        <taxon>Spermatophyta</taxon>
        <taxon>Magnoliopsida</taxon>
        <taxon>eudicotyledons</taxon>
        <taxon>Gunneridae</taxon>
        <taxon>Pentapetalae</taxon>
        <taxon>rosids</taxon>
        <taxon>fabids</taxon>
        <taxon>Fabales</taxon>
        <taxon>Fabaceae</taxon>
        <taxon>Papilionoideae</taxon>
        <taxon>50 kb inversion clade</taxon>
        <taxon>dalbergioids sensu lato</taxon>
        <taxon>Dalbergieae</taxon>
        <taxon>Pterocarpus clade</taxon>
        <taxon>Arachis</taxon>
    </lineage>
</organism>
<dbReference type="PANTHER" id="PTHR47988">
    <property type="entry name" value="SOMATIC EMBRYOGENESIS RECEPTOR KINASE 1"/>
    <property type="match status" value="1"/>
</dbReference>
<dbReference type="Pfam" id="PF00560">
    <property type="entry name" value="LRR_1"/>
    <property type="match status" value="1"/>
</dbReference>
<protein>
    <submittedName>
        <fullName evidence="3">Leucine-rich repeat receptor-like serine/threonine-protein kinase At2g14440</fullName>
    </submittedName>
</protein>
<dbReference type="GeneID" id="107494134"/>
<reference evidence="2" key="1">
    <citation type="journal article" date="2016" name="Nat. Genet.">
        <title>The genome sequences of Arachis duranensis and Arachis ipaensis, the diploid ancestors of cultivated peanut.</title>
        <authorList>
            <person name="Bertioli D.J."/>
            <person name="Cannon S.B."/>
            <person name="Froenicke L."/>
            <person name="Huang G."/>
            <person name="Farmer A.D."/>
            <person name="Cannon E.K."/>
            <person name="Liu X."/>
            <person name="Gao D."/>
            <person name="Clevenger J."/>
            <person name="Dash S."/>
            <person name="Ren L."/>
            <person name="Moretzsohn M.C."/>
            <person name="Shirasawa K."/>
            <person name="Huang W."/>
            <person name="Vidigal B."/>
            <person name="Abernathy B."/>
            <person name="Chu Y."/>
            <person name="Niederhuth C.E."/>
            <person name="Umale P."/>
            <person name="Araujo A.C."/>
            <person name="Kozik A."/>
            <person name="Kim K.D."/>
            <person name="Burow M.D."/>
            <person name="Varshney R.K."/>
            <person name="Wang X."/>
            <person name="Zhang X."/>
            <person name="Barkley N."/>
            <person name="Guimaraes P.M."/>
            <person name="Isobe S."/>
            <person name="Guo B."/>
            <person name="Liao B."/>
            <person name="Stalker H.T."/>
            <person name="Schmitz R.J."/>
            <person name="Scheffler B.E."/>
            <person name="Leal-Bertioli S.C."/>
            <person name="Xun X."/>
            <person name="Jackson S.A."/>
            <person name="Michelmore R."/>
            <person name="Ozias-Akins P."/>
        </authorList>
    </citation>
    <scope>NUCLEOTIDE SEQUENCE [LARGE SCALE GENOMIC DNA]</scope>
    <source>
        <strain evidence="2">cv. V14167</strain>
    </source>
</reference>
<reference evidence="3" key="2">
    <citation type="submission" date="2025-08" db="UniProtKB">
        <authorList>
            <consortium name="RefSeq"/>
        </authorList>
    </citation>
    <scope>IDENTIFICATION</scope>
    <source>
        <tissue evidence="3">Whole plant</tissue>
    </source>
</reference>
<keyword evidence="1" id="KW-0732">Signal</keyword>
<gene>
    <name evidence="3" type="primary">LOC107494134</name>
</gene>
<evidence type="ECO:0000256" key="1">
    <source>
        <dbReference type="ARBA" id="ARBA00022729"/>
    </source>
</evidence>
<dbReference type="RefSeq" id="XP_052119025.1">
    <property type="nucleotide sequence ID" value="XM_052263065.1"/>
</dbReference>
<evidence type="ECO:0000313" key="3">
    <source>
        <dbReference type="RefSeq" id="XP_052119025.1"/>
    </source>
</evidence>
<sequence length="234" mass="25824">MWYLDSGCSRHMTEKSIFSIKLNEYNGGFAIFNDDENGKIFIISKVETLEEKEEKGESHRNPKLTISTAVSIAAVAAAKVNLHSAFAIKLLRSSQGASFINAFSDLIATPKPLRSRETASSVNFPWAMTLVFSIDILSFLNLASKGFSGTLSSSIAKLKYLVSLELQDNNLAGPLPDYIANLTIIEYLILADNNFSGSVPATWGRLVDLFVRDLTALFMHLFSVMNCFEFACDL</sequence>